<evidence type="ECO:0000256" key="1">
    <source>
        <dbReference type="SAM" id="SignalP"/>
    </source>
</evidence>
<feature type="chain" id="PRO_5017553525" description="Outer membrane protein with beta-barrel domain" evidence="1">
    <location>
        <begin position="19"/>
        <end position="276"/>
    </location>
</feature>
<evidence type="ECO:0000313" key="3">
    <source>
        <dbReference type="Proteomes" id="UP000256429"/>
    </source>
</evidence>
<name>A0A3D9RQ66_9FLAO</name>
<sequence>MKLKIVAILLLGKTIAYSQSVNYNDSGSNKGKFFAYWGWNSGRYSNSDITFKGENYNFTLSDVESKDKPKPFGIYYFKIDEITIPQTNFRIGYFFKENYTVSLGVDHMKYVMKNDQTVKINGKINLGGDFDGIYNDDDIVLTEDFLLFEHTDGLNYVNVELSRFDNLDNWLKFKIKNIDINLTEGIGIGVLYPKTNTTLLGKERYDEFHVSGFGFSAHAGLNITFFKHFFIQSNLKVGYINMGDIRTTANKIDAASQHFTFLENMYVFGARFGIGK</sequence>
<gene>
    <name evidence="2" type="ORF">BX611_2719</name>
</gene>
<accession>A0A3D9RQ66</accession>
<evidence type="ECO:0000313" key="2">
    <source>
        <dbReference type="EMBL" id="REE79821.1"/>
    </source>
</evidence>
<reference evidence="2 3" key="1">
    <citation type="submission" date="2018-08" db="EMBL/GenBank/DDBJ databases">
        <title>Genomic Encyclopedia of Type Strains, Phase III (KMG-III): the genomes of soil and plant-associated and newly described type strains.</title>
        <authorList>
            <person name="Whitman W."/>
        </authorList>
    </citation>
    <scope>NUCLEOTIDE SEQUENCE [LARGE SCALE GENOMIC DNA]</scope>
    <source>
        <strain evidence="2 3">325-5</strain>
    </source>
</reference>
<dbReference type="Proteomes" id="UP000256429">
    <property type="component" value="Unassembled WGS sequence"/>
</dbReference>
<feature type="signal peptide" evidence="1">
    <location>
        <begin position="1"/>
        <end position="18"/>
    </location>
</feature>
<dbReference type="EMBL" id="QTTQ01000012">
    <property type="protein sequence ID" value="REE79821.1"/>
    <property type="molecule type" value="Genomic_DNA"/>
</dbReference>
<organism evidence="2 3">
    <name type="scientific">Lutibacter oceani</name>
    <dbReference type="NCBI Taxonomy" id="1853311"/>
    <lineage>
        <taxon>Bacteria</taxon>
        <taxon>Pseudomonadati</taxon>
        <taxon>Bacteroidota</taxon>
        <taxon>Flavobacteriia</taxon>
        <taxon>Flavobacteriales</taxon>
        <taxon>Flavobacteriaceae</taxon>
        <taxon>Lutibacter</taxon>
    </lineage>
</organism>
<dbReference type="RefSeq" id="WP_115882167.1">
    <property type="nucleotide sequence ID" value="NZ_QTTQ01000012.1"/>
</dbReference>
<keyword evidence="3" id="KW-1185">Reference proteome</keyword>
<evidence type="ECO:0008006" key="4">
    <source>
        <dbReference type="Google" id="ProtNLM"/>
    </source>
</evidence>
<comment type="caution">
    <text evidence="2">The sequence shown here is derived from an EMBL/GenBank/DDBJ whole genome shotgun (WGS) entry which is preliminary data.</text>
</comment>
<proteinExistence type="predicted"/>
<keyword evidence="1" id="KW-0732">Signal</keyword>
<dbReference type="AlphaFoldDB" id="A0A3D9RQ66"/>
<dbReference type="OrthoDB" id="8887208at2"/>
<protein>
    <recommendedName>
        <fullName evidence="4">Outer membrane protein with beta-barrel domain</fullName>
    </recommendedName>
</protein>